<dbReference type="Gene3D" id="3.30.200.20">
    <property type="entry name" value="Phosphorylase Kinase, domain 1"/>
    <property type="match status" value="1"/>
</dbReference>
<dbReference type="InterPro" id="IPR025287">
    <property type="entry name" value="WAK_GUB"/>
</dbReference>
<keyword evidence="7" id="KW-0418">Kinase</keyword>
<keyword evidence="3" id="KW-0808">Transferase</keyword>
<keyword evidence="6" id="KW-0547">Nucleotide-binding</keyword>
<keyword evidence="2" id="KW-0723">Serine/threonine-protein kinase</keyword>
<keyword evidence="19" id="KW-1185">Reference proteome</keyword>
<dbReference type="FunFam" id="1.10.510.10:FF:000084">
    <property type="entry name" value="Wall-associated receptor kinase 2"/>
    <property type="match status" value="1"/>
</dbReference>
<dbReference type="InterPro" id="IPR001245">
    <property type="entry name" value="Ser-Thr/Tyr_kinase_cat_dom"/>
</dbReference>
<dbReference type="GO" id="GO:0004674">
    <property type="term" value="F:protein serine/threonine kinase activity"/>
    <property type="evidence" value="ECO:0007669"/>
    <property type="project" value="UniProtKB-KW"/>
</dbReference>
<feature type="signal peptide" evidence="16">
    <location>
        <begin position="1"/>
        <end position="18"/>
    </location>
</feature>
<dbReference type="SUPFAM" id="SSF56112">
    <property type="entry name" value="Protein kinase-like (PK-like)"/>
    <property type="match status" value="1"/>
</dbReference>
<dbReference type="SMART" id="SM00220">
    <property type="entry name" value="S_TKc"/>
    <property type="match status" value="1"/>
</dbReference>
<evidence type="ECO:0000256" key="13">
    <source>
        <dbReference type="ARBA" id="ARBA00047558"/>
    </source>
</evidence>
<sequence>MIPILAISTLFLAITVECQVIRPDCQEKCGSVAIPYPFGIGKNCALDDNFVIICNDVDPDRPKPVLGGHGSLDIIDISLNGTLRKYTYVASDCYTRGGKSDHSNPASSGLHKFFYSATRNKFTAVGCDTDARLTGSARHQRYSSGCMSICYNKSSVTDGSCSGIGCCQSSIPKQLSRFNVELQSYDGHAQVWDFNPCSYALIVDANYFYFSTKFLQNMSHTVPTVLDWAIGYQNCTEAKKNTTSYACIDHNSYCQDSDNGPGYRCFCRSGYKGNPYINGGCAGIGILLILLAAGCCLLQSYRRKQMHIRRKENFFKQNGGTILQDRIDRSDSSINTVKIFKIKELEVATDNFNERRICGEGGFGTVYKGHLSDGNVVAIKKSKAVDMRQKEQFINEIKVLSQIKHQNVVRFLGCCFETPEPLLVYEFIPNGTLSDHIHNNGNIPRMSWSTRLNIAAETAGVLAYLHSEHSPPIIHRDIKPTNILLDDNYSSKVSDFGCSRLISKNENEMCTMVRGTLGYLDPEYLQTGQLTEKSDVYSFGVVLIELLTALKAASFERFDEGWTLVNYFLSLMNDNSVLEILDKGIVNEDNAKEIMEVANIAKACVAVKGEERPRMNEVARQLQGLLTMLKHKWATENLNMEETEYLLGDVPADHCGSSIPTSVYSGTAEGFMALNIDGGR</sequence>
<keyword evidence="4 15" id="KW-0812">Transmembrane</keyword>
<evidence type="ECO:0000256" key="2">
    <source>
        <dbReference type="ARBA" id="ARBA00022527"/>
    </source>
</evidence>
<feature type="chain" id="PRO_5040310415" description="Protein kinase domain-containing protein" evidence="16">
    <location>
        <begin position="19"/>
        <end position="680"/>
    </location>
</feature>
<dbReference type="PROSITE" id="PS50011">
    <property type="entry name" value="PROTEIN_KINASE_DOM"/>
    <property type="match status" value="1"/>
</dbReference>
<accession>A0A9Q1KKF3</accession>
<keyword evidence="9 15" id="KW-1133">Transmembrane helix</keyword>
<keyword evidence="11" id="KW-1015">Disulfide bond</keyword>
<dbReference type="InterPro" id="IPR000719">
    <property type="entry name" value="Prot_kinase_dom"/>
</dbReference>
<evidence type="ECO:0000256" key="12">
    <source>
        <dbReference type="ARBA" id="ARBA00023180"/>
    </source>
</evidence>
<dbReference type="GO" id="GO:0005524">
    <property type="term" value="F:ATP binding"/>
    <property type="evidence" value="ECO:0007669"/>
    <property type="project" value="UniProtKB-KW"/>
</dbReference>
<dbReference type="InterPro" id="IPR011009">
    <property type="entry name" value="Kinase-like_dom_sf"/>
</dbReference>
<evidence type="ECO:0000256" key="1">
    <source>
        <dbReference type="ARBA" id="ARBA00004479"/>
    </source>
</evidence>
<dbReference type="GO" id="GO:0030247">
    <property type="term" value="F:polysaccharide binding"/>
    <property type="evidence" value="ECO:0007669"/>
    <property type="project" value="InterPro"/>
</dbReference>
<dbReference type="GO" id="GO:0005886">
    <property type="term" value="C:plasma membrane"/>
    <property type="evidence" value="ECO:0007669"/>
    <property type="project" value="TreeGrafter"/>
</dbReference>
<dbReference type="CDD" id="cd14066">
    <property type="entry name" value="STKc_IRAK"/>
    <property type="match status" value="1"/>
</dbReference>
<feature type="domain" description="Protein kinase" evidence="17">
    <location>
        <begin position="352"/>
        <end position="634"/>
    </location>
</feature>
<evidence type="ECO:0000256" key="14">
    <source>
        <dbReference type="ARBA" id="ARBA00047951"/>
    </source>
</evidence>
<evidence type="ECO:0000256" key="6">
    <source>
        <dbReference type="ARBA" id="ARBA00022741"/>
    </source>
</evidence>
<dbReference type="Gene3D" id="1.10.510.10">
    <property type="entry name" value="Transferase(Phosphotransferase) domain 1"/>
    <property type="match status" value="1"/>
</dbReference>
<reference evidence="18" key="1">
    <citation type="submission" date="2022-04" db="EMBL/GenBank/DDBJ databases">
        <title>Carnegiea gigantea Genome sequencing and assembly v2.</title>
        <authorList>
            <person name="Copetti D."/>
            <person name="Sanderson M.J."/>
            <person name="Burquez A."/>
            <person name="Wojciechowski M.F."/>
        </authorList>
    </citation>
    <scope>NUCLEOTIDE SEQUENCE</scope>
    <source>
        <strain evidence="18">SGP5-SGP5p</strain>
        <tissue evidence="18">Aerial part</tissue>
    </source>
</reference>
<dbReference type="PANTHER" id="PTHR27005">
    <property type="entry name" value="WALL-ASSOCIATED RECEPTOR KINASE-LIKE 21"/>
    <property type="match status" value="1"/>
</dbReference>
<dbReference type="Pfam" id="PF07714">
    <property type="entry name" value="PK_Tyr_Ser-Thr"/>
    <property type="match status" value="1"/>
</dbReference>
<dbReference type="FunFam" id="3.30.200.20:FF:000043">
    <property type="entry name" value="Wall-associated receptor kinase 2"/>
    <property type="match status" value="1"/>
</dbReference>
<dbReference type="PROSITE" id="PS00108">
    <property type="entry name" value="PROTEIN_KINASE_ST"/>
    <property type="match status" value="1"/>
</dbReference>
<dbReference type="GO" id="GO:0007166">
    <property type="term" value="P:cell surface receptor signaling pathway"/>
    <property type="evidence" value="ECO:0007669"/>
    <property type="project" value="InterPro"/>
</dbReference>
<organism evidence="18 19">
    <name type="scientific">Carnegiea gigantea</name>
    <dbReference type="NCBI Taxonomy" id="171969"/>
    <lineage>
        <taxon>Eukaryota</taxon>
        <taxon>Viridiplantae</taxon>
        <taxon>Streptophyta</taxon>
        <taxon>Embryophyta</taxon>
        <taxon>Tracheophyta</taxon>
        <taxon>Spermatophyta</taxon>
        <taxon>Magnoliopsida</taxon>
        <taxon>eudicotyledons</taxon>
        <taxon>Gunneridae</taxon>
        <taxon>Pentapetalae</taxon>
        <taxon>Caryophyllales</taxon>
        <taxon>Cactineae</taxon>
        <taxon>Cactaceae</taxon>
        <taxon>Cactoideae</taxon>
        <taxon>Echinocereeae</taxon>
        <taxon>Carnegiea</taxon>
    </lineage>
</organism>
<evidence type="ECO:0000313" key="18">
    <source>
        <dbReference type="EMBL" id="KAJ8444441.1"/>
    </source>
</evidence>
<gene>
    <name evidence="18" type="ORF">Cgig2_005963</name>
</gene>
<evidence type="ECO:0000256" key="5">
    <source>
        <dbReference type="ARBA" id="ARBA00022729"/>
    </source>
</evidence>
<proteinExistence type="predicted"/>
<keyword evidence="10 15" id="KW-0472">Membrane</keyword>
<evidence type="ECO:0000256" key="4">
    <source>
        <dbReference type="ARBA" id="ARBA00022692"/>
    </source>
</evidence>
<evidence type="ECO:0000256" key="11">
    <source>
        <dbReference type="ARBA" id="ARBA00023157"/>
    </source>
</evidence>
<comment type="caution">
    <text evidence="18">The sequence shown here is derived from an EMBL/GenBank/DDBJ whole genome shotgun (WGS) entry which is preliminary data.</text>
</comment>
<keyword evidence="8" id="KW-0067">ATP-binding</keyword>
<dbReference type="AlphaFoldDB" id="A0A9Q1KKF3"/>
<evidence type="ECO:0000313" key="19">
    <source>
        <dbReference type="Proteomes" id="UP001153076"/>
    </source>
</evidence>
<dbReference type="Pfam" id="PF13947">
    <property type="entry name" value="GUB_WAK_bind"/>
    <property type="match status" value="1"/>
</dbReference>
<feature type="transmembrane region" description="Helical" evidence="15">
    <location>
        <begin position="276"/>
        <end position="301"/>
    </location>
</feature>
<comment type="subcellular location">
    <subcellularLocation>
        <location evidence="1">Membrane</location>
        <topology evidence="1">Single-pass type I membrane protein</topology>
    </subcellularLocation>
</comment>
<dbReference type="EMBL" id="JAKOGI010000098">
    <property type="protein sequence ID" value="KAJ8444441.1"/>
    <property type="molecule type" value="Genomic_DNA"/>
</dbReference>
<dbReference type="InterPro" id="IPR045274">
    <property type="entry name" value="WAK-like"/>
</dbReference>
<evidence type="ECO:0000256" key="16">
    <source>
        <dbReference type="SAM" id="SignalP"/>
    </source>
</evidence>
<evidence type="ECO:0000256" key="8">
    <source>
        <dbReference type="ARBA" id="ARBA00022840"/>
    </source>
</evidence>
<evidence type="ECO:0000256" key="7">
    <source>
        <dbReference type="ARBA" id="ARBA00022777"/>
    </source>
</evidence>
<dbReference type="Proteomes" id="UP001153076">
    <property type="component" value="Unassembled WGS sequence"/>
</dbReference>
<evidence type="ECO:0000256" key="9">
    <source>
        <dbReference type="ARBA" id="ARBA00022989"/>
    </source>
</evidence>
<evidence type="ECO:0000256" key="15">
    <source>
        <dbReference type="SAM" id="Phobius"/>
    </source>
</evidence>
<evidence type="ECO:0000259" key="17">
    <source>
        <dbReference type="PROSITE" id="PS50011"/>
    </source>
</evidence>
<keyword evidence="12" id="KW-0325">Glycoprotein</keyword>
<comment type="catalytic activity">
    <reaction evidence="14">
        <text>L-threonyl-[protein] + ATP = O-phospho-L-threonyl-[protein] + ADP + H(+)</text>
        <dbReference type="Rhea" id="RHEA:46608"/>
        <dbReference type="Rhea" id="RHEA-COMP:11060"/>
        <dbReference type="Rhea" id="RHEA-COMP:11605"/>
        <dbReference type="ChEBI" id="CHEBI:15378"/>
        <dbReference type="ChEBI" id="CHEBI:30013"/>
        <dbReference type="ChEBI" id="CHEBI:30616"/>
        <dbReference type="ChEBI" id="CHEBI:61977"/>
        <dbReference type="ChEBI" id="CHEBI:456216"/>
    </reaction>
</comment>
<comment type="catalytic activity">
    <reaction evidence="13">
        <text>L-seryl-[protein] + ATP = O-phospho-L-seryl-[protein] + ADP + H(+)</text>
        <dbReference type="Rhea" id="RHEA:17989"/>
        <dbReference type="Rhea" id="RHEA-COMP:9863"/>
        <dbReference type="Rhea" id="RHEA-COMP:11604"/>
        <dbReference type="ChEBI" id="CHEBI:15378"/>
        <dbReference type="ChEBI" id="CHEBI:29999"/>
        <dbReference type="ChEBI" id="CHEBI:30616"/>
        <dbReference type="ChEBI" id="CHEBI:83421"/>
        <dbReference type="ChEBI" id="CHEBI:456216"/>
    </reaction>
</comment>
<name>A0A9Q1KKF3_9CARY</name>
<evidence type="ECO:0000256" key="10">
    <source>
        <dbReference type="ARBA" id="ARBA00023136"/>
    </source>
</evidence>
<keyword evidence="5 16" id="KW-0732">Signal</keyword>
<dbReference type="PANTHER" id="PTHR27005:SF468">
    <property type="entry name" value="OS01G0310500 PROTEIN"/>
    <property type="match status" value="1"/>
</dbReference>
<protein>
    <recommendedName>
        <fullName evidence="17">Protein kinase domain-containing protein</fullName>
    </recommendedName>
</protein>
<dbReference type="OrthoDB" id="4062651at2759"/>
<dbReference type="InterPro" id="IPR008271">
    <property type="entry name" value="Ser/Thr_kinase_AS"/>
</dbReference>
<evidence type="ECO:0000256" key="3">
    <source>
        <dbReference type="ARBA" id="ARBA00022679"/>
    </source>
</evidence>